<keyword evidence="2" id="KW-1185">Reference proteome</keyword>
<dbReference type="Proteomes" id="UP000315385">
    <property type="component" value="Unassembled WGS sequence"/>
</dbReference>
<evidence type="ECO:0000313" key="1">
    <source>
        <dbReference type="EMBL" id="TQQ81844.1"/>
    </source>
</evidence>
<dbReference type="EMBL" id="SESI01000001">
    <property type="protein sequence ID" value="TQQ81844.1"/>
    <property type="molecule type" value="Genomic_DNA"/>
</dbReference>
<sequence length="106" mass="12269">MDIQLNEHYDFELDDRNDMPLVRGRAAFEQLLSNWTTKYYIEIVGRTNRDNVLSLMELYANRIVDEIDDVGRVSQVAVAFSDEEPNTLEVTTIYLNSAQSSFEISE</sequence>
<comment type="caution">
    <text evidence="1">The sequence shown here is derived from an EMBL/GenBank/DDBJ whole genome shotgun (WGS) entry which is preliminary data.</text>
</comment>
<evidence type="ECO:0008006" key="3">
    <source>
        <dbReference type="Google" id="ProtNLM"/>
    </source>
</evidence>
<dbReference type="RefSeq" id="WP_142442497.1">
    <property type="nucleotide sequence ID" value="NZ_SESI01000001.1"/>
</dbReference>
<dbReference type="AlphaFoldDB" id="A0A544QQX5"/>
<proteinExistence type="predicted"/>
<evidence type="ECO:0000313" key="2">
    <source>
        <dbReference type="Proteomes" id="UP000315385"/>
    </source>
</evidence>
<accession>A0A544QQX5</accession>
<reference evidence="1 2" key="1">
    <citation type="submission" date="2019-02" db="EMBL/GenBank/DDBJ databases">
        <title>Halonotius sp. a new haloqrchaeon isolated from saline water.</title>
        <authorList>
            <person name="Duran-Viseras A."/>
            <person name="Sanchez-Porro C."/>
            <person name="Ventosa A."/>
        </authorList>
    </citation>
    <scope>NUCLEOTIDE SEQUENCE [LARGE SCALE GENOMIC DNA]</scope>
    <source>
        <strain evidence="1 2">F9-27</strain>
    </source>
</reference>
<name>A0A544QQX5_9EURY</name>
<gene>
    <name evidence="1" type="ORF">EWF95_02600</name>
</gene>
<dbReference type="OrthoDB" id="204981at2157"/>
<protein>
    <recommendedName>
        <fullName evidence="3">DUF2634 domain-containing protein</fullName>
    </recommendedName>
</protein>
<organism evidence="1 2">
    <name type="scientific">Halonotius roseus</name>
    <dbReference type="NCBI Taxonomy" id="2511997"/>
    <lineage>
        <taxon>Archaea</taxon>
        <taxon>Methanobacteriati</taxon>
        <taxon>Methanobacteriota</taxon>
        <taxon>Stenosarchaea group</taxon>
        <taxon>Halobacteria</taxon>
        <taxon>Halobacteriales</taxon>
        <taxon>Haloferacaceae</taxon>
        <taxon>Halonotius</taxon>
    </lineage>
</organism>